<dbReference type="CDD" id="cd02570">
    <property type="entry name" value="PseudoU_synth_EcTruA"/>
    <property type="match status" value="1"/>
</dbReference>
<proteinExistence type="inferred from homology"/>
<gene>
    <name evidence="4" type="primary">truA</name>
    <name evidence="9" type="ordered locus">PB2503_05012</name>
</gene>
<comment type="subunit">
    <text evidence="4">Homodimer.</text>
</comment>
<dbReference type="KEGG" id="pbr:PB2503_05012"/>
<dbReference type="HAMAP" id="MF_00171">
    <property type="entry name" value="TruA"/>
    <property type="match status" value="1"/>
</dbReference>
<feature type="active site" description="Nucleophile" evidence="4 5">
    <location>
        <position position="55"/>
    </location>
</feature>
<evidence type="ECO:0000313" key="9">
    <source>
        <dbReference type="EMBL" id="ADM09077.1"/>
    </source>
</evidence>
<feature type="binding site" evidence="4 6">
    <location>
        <position position="114"/>
    </location>
    <ligand>
        <name>substrate</name>
    </ligand>
</feature>
<dbReference type="Pfam" id="PF01416">
    <property type="entry name" value="PseudoU_synth_1"/>
    <property type="match status" value="2"/>
</dbReference>
<dbReference type="EMBL" id="CP002156">
    <property type="protein sequence ID" value="ADM09077.1"/>
    <property type="molecule type" value="Genomic_DNA"/>
</dbReference>
<sequence length="253" mass="27741">MSAQHRYRIEVEFDGTPFVGWQRQDNGPSVQGAIEEAAARLTQAPGACYGAGRTDSGVHAIAMTAHLDLAKALPPDNVRDGLNAYLRPAPVSILLAQPVSPDFHARFQCHRRHYLYRLLDRRSPPVLMRDRVWHVIAPLDVDAMAKAAHPLIGQHDFTTYRSAHCQAESPLKTLSQFEVTRVGQEVHCALSAPSFLHNQVRSLVGTLVQVGLGRAALSQPYDALQACDRRACGPVAPAHGLYFVKADYPPTAI</sequence>
<dbReference type="SUPFAM" id="SSF55120">
    <property type="entry name" value="Pseudouridine synthase"/>
    <property type="match status" value="1"/>
</dbReference>
<dbReference type="Proteomes" id="UP000001302">
    <property type="component" value="Chromosome"/>
</dbReference>
<dbReference type="STRING" id="314260.PB2503_05012"/>
<dbReference type="InterPro" id="IPR020097">
    <property type="entry name" value="PsdUridine_synth_TruA_a/b_dom"/>
</dbReference>
<feature type="domain" description="Pseudouridine synthase I TruA alpha/beta" evidence="8">
    <location>
        <begin position="11"/>
        <end position="107"/>
    </location>
</feature>
<comment type="caution">
    <text evidence="4">Lacks conserved residue(s) required for the propagation of feature annotation.</text>
</comment>
<dbReference type="InterPro" id="IPR020094">
    <property type="entry name" value="TruA/RsuA/RluB/E/F_N"/>
</dbReference>
<reference evidence="9 10" key="2">
    <citation type="journal article" date="2011" name="J. Bacteriol.">
        <title>Complete genome sequence of strain HTCC2503T of Parvularcula bermudensis, the type species of the order "Parvularculales" in the class Alphaproteobacteria.</title>
        <authorList>
            <person name="Oh H.M."/>
            <person name="Kang I."/>
            <person name="Vergin K.L."/>
            <person name="Kang D."/>
            <person name="Rhee K.H."/>
            <person name="Giovannoni S.J."/>
            <person name="Cho J.C."/>
        </authorList>
    </citation>
    <scope>NUCLEOTIDE SEQUENCE [LARGE SCALE GENOMIC DNA]</scope>
    <source>
        <strain evidence="10">ATCC BAA-594 / HTCC2503 / KCTC 12087</strain>
    </source>
</reference>
<keyword evidence="10" id="KW-1185">Reference proteome</keyword>
<dbReference type="InterPro" id="IPR020095">
    <property type="entry name" value="PsdUridine_synth_TruA_C"/>
</dbReference>
<evidence type="ECO:0000256" key="4">
    <source>
        <dbReference type="HAMAP-Rule" id="MF_00171"/>
    </source>
</evidence>
<evidence type="ECO:0000256" key="7">
    <source>
        <dbReference type="RuleBase" id="RU003792"/>
    </source>
</evidence>
<keyword evidence="3 4" id="KW-0413">Isomerase</keyword>
<dbReference type="AlphaFoldDB" id="E0TFR2"/>
<dbReference type="PIRSF" id="PIRSF001430">
    <property type="entry name" value="tRNA_psdUrid_synth"/>
    <property type="match status" value="1"/>
</dbReference>
<comment type="similarity">
    <text evidence="1 4 7">Belongs to the tRNA pseudouridine synthase TruA family.</text>
</comment>
<dbReference type="InterPro" id="IPR020103">
    <property type="entry name" value="PsdUridine_synth_cat_dom_sf"/>
</dbReference>
<dbReference type="GO" id="GO:0160147">
    <property type="term" value="F:tRNA pseudouridine(38-40) synthase activity"/>
    <property type="evidence" value="ECO:0007669"/>
    <property type="project" value="UniProtKB-EC"/>
</dbReference>
<evidence type="ECO:0000256" key="1">
    <source>
        <dbReference type="ARBA" id="ARBA00009375"/>
    </source>
</evidence>
<dbReference type="InterPro" id="IPR001406">
    <property type="entry name" value="PsdUridine_synth_TruA"/>
</dbReference>
<evidence type="ECO:0000259" key="8">
    <source>
        <dbReference type="Pfam" id="PF01416"/>
    </source>
</evidence>
<dbReference type="PANTHER" id="PTHR11142">
    <property type="entry name" value="PSEUDOURIDYLATE SYNTHASE"/>
    <property type="match status" value="1"/>
</dbReference>
<dbReference type="RefSeq" id="WP_013300051.1">
    <property type="nucleotide sequence ID" value="NC_014414.1"/>
</dbReference>
<evidence type="ECO:0000256" key="2">
    <source>
        <dbReference type="ARBA" id="ARBA00022694"/>
    </source>
</evidence>
<name>E0TFR2_PARBH</name>
<keyword evidence="2 4" id="KW-0819">tRNA processing</keyword>
<dbReference type="HOGENOM" id="CLU_014673_0_2_5"/>
<dbReference type="eggNOG" id="COG0101">
    <property type="taxonomic scope" value="Bacteria"/>
</dbReference>
<evidence type="ECO:0000256" key="3">
    <source>
        <dbReference type="ARBA" id="ARBA00023235"/>
    </source>
</evidence>
<comment type="function">
    <text evidence="4">Formation of pseudouridine at positions 38, 39 and 40 in the anticodon stem and loop of transfer RNAs.</text>
</comment>
<dbReference type="EC" id="5.4.99.12" evidence="4"/>
<reference evidence="10" key="1">
    <citation type="submission" date="2010-08" db="EMBL/GenBank/DDBJ databases">
        <title>Genome sequence of Parvularcula bermudensis HTCC2503.</title>
        <authorList>
            <person name="Kang D.-M."/>
            <person name="Oh H.-M."/>
            <person name="Cho J.-C."/>
        </authorList>
    </citation>
    <scope>NUCLEOTIDE SEQUENCE [LARGE SCALE GENOMIC DNA]</scope>
    <source>
        <strain evidence="10">ATCC BAA-594 / HTCC2503 / KCTC 12087</strain>
    </source>
</reference>
<dbReference type="PANTHER" id="PTHR11142:SF0">
    <property type="entry name" value="TRNA PSEUDOURIDINE SYNTHASE-LIKE 1"/>
    <property type="match status" value="1"/>
</dbReference>
<dbReference type="GO" id="GO:0031119">
    <property type="term" value="P:tRNA pseudouridine synthesis"/>
    <property type="evidence" value="ECO:0007669"/>
    <property type="project" value="UniProtKB-UniRule"/>
</dbReference>
<evidence type="ECO:0000313" key="10">
    <source>
        <dbReference type="Proteomes" id="UP000001302"/>
    </source>
</evidence>
<dbReference type="OrthoDB" id="9811823at2"/>
<accession>E0TFR2</accession>
<evidence type="ECO:0000256" key="5">
    <source>
        <dbReference type="PIRSR" id="PIRSR001430-1"/>
    </source>
</evidence>
<protein>
    <recommendedName>
        <fullName evidence="4">tRNA pseudouridine synthase A</fullName>
        <ecNumber evidence="4">5.4.99.12</ecNumber>
    </recommendedName>
    <alternativeName>
        <fullName evidence="4">tRNA pseudouridine(38-40) synthase</fullName>
    </alternativeName>
    <alternativeName>
        <fullName evidence="4">tRNA pseudouridylate synthase I</fullName>
    </alternativeName>
    <alternativeName>
        <fullName evidence="4">tRNA-uridine isomerase I</fullName>
    </alternativeName>
</protein>
<dbReference type="NCBIfam" id="TIGR00071">
    <property type="entry name" value="hisT_truA"/>
    <property type="match status" value="1"/>
</dbReference>
<organism evidence="9 10">
    <name type="scientific">Parvularcula bermudensis (strain ATCC BAA-594 / HTCC2503 / KCTC 12087)</name>
    <dbReference type="NCBI Taxonomy" id="314260"/>
    <lineage>
        <taxon>Bacteria</taxon>
        <taxon>Pseudomonadati</taxon>
        <taxon>Pseudomonadota</taxon>
        <taxon>Alphaproteobacteria</taxon>
        <taxon>Parvularculales</taxon>
        <taxon>Parvularculaceae</taxon>
        <taxon>Parvularcula</taxon>
    </lineage>
</organism>
<feature type="domain" description="Pseudouridine synthase I TruA alpha/beta" evidence="8">
    <location>
        <begin position="147"/>
        <end position="249"/>
    </location>
</feature>
<dbReference type="GO" id="GO:0003723">
    <property type="term" value="F:RNA binding"/>
    <property type="evidence" value="ECO:0007669"/>
    <property type="project" value="InterPro"/>
</dbReference>
<comment type="catalytic activity">
    <reaction evidence="4 7">
        <text>uridine(38/39/40) in tRNA = pseudouridine(38/39/40) in tRNA</text>
        <dbReference type="Rhea" id="RHEA:22376"/>
        <dbReference type="Rhea" id="RHEA-COMP:10085"/>
        <dbReference type="Rhea" id="RHEA-COMP:10087"/>
        <dbReference type="ChEBI" id="CHEBI:65314"/>
        <dbReference type="ChEBI" id="CHEBI:65315"/>
        <dbReference type="EC" id="5.4.99.12"/>
    </reaction>
</comment>
<evidence type="ECO:0000256" key="6">
    <source>
        <dbReference type="PIRSR" id="PIRSR001430-2"/>
    </source>
</evidence>
<dbReference type="Gene3D" id="3.30.70.580">
    <property type="entry name" value="Pseudouridine synthase I, catalytic domain, N-terminal subdomain"/>
    <property type="match status" value="1"/>
</dbReference>
<dbReference type="Gene3D" id="3.30.70.660">
    <property type="entry name" value="Pseudouridine synthase I, catalytic domain, C-terminal subdomain"/>
    <property type="match status" value="1"/>
</dbReference>